<name>A0A0R2BCV6_9LACO</name>
<protein>
    <submittedName>
        <fullName evidence="1">Uncharacterized protein</fullName>
    </submittedName>
</protein>
<dbReference type="AlphaFoldDB" id="A0A0R2BCV6"/>
<organism evidence="1 2">
    <name type="scientific">Ligilactobacillus murinus DSM 20452 = NBRC 14221</name>
    <dbReference type="NCBI Taxonomy" id="1423772"/>
    <lineage>
        <taxon>Bacteria</taxon>
        <taxon>Bacillati</taxon>
        <taxon>Bacillota</taxon>
        <taxon>Bacilli</taxon>
        <taxon>Lactobacillales</taxon>
        <taxon>Lactobacillaceae</taxon>
        <taxon>Ligilactobacillus</taxon>
    </lineage>
</organism>
<evidence type="ECO:0000313" key="1">
    <source>
        <dbReference type="EMBL" id="KRM73740.1"/>
    </source>
</evidence>
<dbReference type="EMBL" id="AYYN01000140">
    <property type="protein sequence ID" value="KRM73740.1"/>
    <property type="molecule type" value="Genomic_DNA"/>
</dbReference>
<dbReference type="Proteomes" id="UP000051612">
    <property type="component" value="Unassembled WGS sequence"/>
</dbReference>
<evidence type="ECO:0000313" key="2">
    <source>
        <dbReference type="Proteomes" id="UP000051612"/>
    </source>
</evidence>
<accession>A0A0R2BCV6</accession>
<reference evidence="1 2" key="1">
    <citation type="journal article" date="2015" name="Genome Announc.">
        <title>Expanding the biotechnology potential of lactobacilli through comparative genomics of 213 strains and associated genera.</title>
        <authorList>
            <person name="Sun Z."/>
            <person name="Harris H.M."/>
            <person name="McCann A."/>
            <person name="Guo C."/>
            <person name="Argimon S."/>
            <person name="Zhang W."/>
            <person name="Yang X."/>
            <person name="Jeffery I.B."/>
            <person name="Cooney J.C."/>
            <person name="Kagawa T.F."/>
            <person name="Liu W."/>
            <person name="Song Y."/>
            <person name="Salvetti E."/>
            <person name="Wrobel A."/>
            <person name="Rasinkangas P."/>
            <person name="Parkhill J."/>
            <person name="Rea M.C."/>
            <person name="O'Sullivan O."/>
            <person name="Ritari J."/>
            <person name="Douillard F.P."/>
            <person name="Paul Ross R."/>
            <person name="Yang R."/>
            <person name="Briner A.E."/>
            <person name="Felis G.E."/>
            <person name="de Vos W.M."/>
            <person name="Barrangou R."/>
            <person name="Klaenhammer T.R."/>
            <person name="Caufield P.W."/>
            <person name="Cui Y."/>
            <person name="Zhang H."/>
            <person name="O'Toole P.W."/>
        </authorList>
    </citation>
    <scope>NUCLEOTIDE SEQUENCE [LARGE SCALE GENOMIC DNA]</scope>
    <source>
        <strain evidence="1 2">DSM 20452</strain>
    </source>
</reference>
<sequence>MGTITKEDRNHSYTHQGRSYKYDLTTAENTNVVLFEMLEIVGINCSGLLRSNGSKW</sequence>
<dbReference type="PATRIC" id="fig|1423772.3.peg.1092"/>
<comment type="caution">
    <text evidence="1">The sequence shown here is derived from an EMBL/GenBank/DDBJ whole genome shotgun (WGS) entry which is preliminary data.</text>
</comment>
<gene>
    <name evidence="1" type="ORF">FC48_GL001016</name>
</gene>
<proteinExistence type="predicted"/>